<dbReference type="STRING" id="554065.E1Z6B9"/>
<dbReference type="FunCoup" id="E1Z6B9">
    <property type="interactions" value="772"/>
</dbReference>
<dbReference type="GO" id="GO:0005634">
    <property type="term" value="C:nucleus"/>
    <property type="evidence" value="ECO:0007669"/>
    <property type="project" value="TreeGrafter"/>
</dbReference>
<dbReference type="InParanoid" id="E1Z6B9"/>
<dbReference type="Proteomes" id="UP000008141">
    <property type="component" value="Unassembled WGS sequence"/>
</dbReference>
<proteinExistence type="inferred from homology"/>
<dbReference type="eggNOG" id="KOG3329">
    <property type="taxonomic scope" value="Eukaryota"/>
</dbReference>
<dbReference type="OrthoDB" id="10255285at2759"/>
<dbReference type="GO" id="GO:0005085">
    <property type="term" value="F:guanyl-nucleotide exchange factor activity"/>
    <property type="evidence" value="ECO:0007669"/>
    <property type="project" value="TreeGrafter"/>
</dbReference>
<keyword evidence="3" id="KW-0653">Protein transport</keyword>
<keyword evidence="2" id="KW-0813">Transport</keyword>
<dbReference type="RefSeq" id="XP_005850724.1">
    <property type="nucleotide sequence ID" value="XM_005850662.1"/>
</dbReference>
<dbReference type="PANTHER" id="PTHR15837:SF0">
    <property type="entry name" value="RAN GUANINE NUCLEOTIDE RELEASE FACTOR"/>
    <property type="match status" value="1"/>
</dbReference>
<dbReference type="PANTHER" id="PTHR15837">
    <property type="entry name" value="RAN GUANINE NUCLEOTIDE RELEASE FACTOR"/>
    <property type="match status" value="1"/>
</dbReference>
<dbReference type="GO" id="GO:0006606">
    <property type="term" value="P:protein import into nucleus"/>
    <property type="evidence" value="ECO:0007669"/>
    <property type="project" value="TreeGrafter"/>
</dbReference>
<sequence length="170" mass="18454">MIDDTLVDHELFGGAVGCSFPQRFIDISQFRPVPDHQEVFSDASLDQSLVIEIVVDEQRVLTPQDMPRLPPDCFKALVVGQQAVAKGQQGSSALNKVQIILCCVRLPQHGSDLLITLNSPIFISEKSAAAQHAGAGFKGAHLLAPLLFKQIIASFRINNWGLFGGRPAPQ</sequence>
<protein>
    <submittedName>
        <fullName evidence="4">Uncharacterized protein</fullName>
    </submittedName>
</protein>
<name>E1Z6B9_CHLVA</name>
<dbReference type="SUPFAM" id="SSF55724">
    <property type="entry name" value="Mog1p/PsbP-like"/>
    <property type="match status" value="1"/>
</dbReference>
<keyword evidence="5" id="KW-1185">Reference proteome</keyword>
<evidence type="ECO:0000256" key="1">
    <source>
        <dbReference type="ARBA" id="ARBA00010307"/>
    </source>
</evidence>
<reference evidence="4 5" key="1">
    <citation type="journal article" date="2010" name="Plant Cell">
        <title>The Chlorella variabilis NC64A genome reveals adaptation to photosymbiosis, coevolution with viruses, and cryptic sex.</title>
        <authorList>
            <person name="Blanc G."/>
            <person name="Duncan G."/>
            <person name="Agarkova I."/>
            <person name="Borodovsky M."/>
            <person name="Gurnon J."/>
            <person name="Kuo A."/>
            <person name="Lindquist E."/>
            <person name="Lucas S."/>
            <person name="Pangilinan J."/>
            <person name="Polle J."/>
            <person name="Salamov A."/>
            <person name="Terry A."/>
            <person name="Yamada T."/>
            <person name="Dunigan D.D."/>
            <person name="Grigoriev I.V."/>
            <person name="Claverie J.M."/>
            <person name="Van Etten J.L."/>
        </authorList>
    </citation>
    <scope>NUCLEOTIDE SEQUENCE [LARGE SCALE GENOMIC DNA]</scope>
    <source>
        <strain evidence="4 5">NC64A</strain>
    </source>
</reference>
<dbReference type="EMBL" id="GL433837">
    <property type="protein sequence ID" value="EFN58622.1"/>
    <property type="molecule type" value="Genomic_DNA"/>
</dbReference>
<dbReference type="AlphaFoldDB" id="E1Z6B9"/>
<comment type="similarity">
    <text evidence="1">Belongs to the MOG1 family.</text>
</comment>
<evidence type="ECO:0000313" key="5">
    <source>
        <dbReference type="Proteomes" id="UP000008141"/>
    </source>
</evidence>
<dbReference type="Gene3D" id="3.40.1000.10">
    <property type="entry name" value="Mog1/PsbP, alpha/beta/alpha sandwich"/>
    <property type="match status" value="1"/>
</dbReference>
<gene>
    <name evidence="4" type="ORF">CHLNCDRAFT_140842</name>
</gene>
<dbReference type="GeneID" id="17358211"/>
<evidence type="ECO:0000256" key="2">
    <source>
        <dbReference type="ARBA" id="ARBA00022448"/>
    </source>
</evidence>
<dbReference type="Pfam" id="PF04603">
    <property type="entry name" value="Mog1"/>
    <property type="match status" value="2"/>
</dbReference>
<organism evidence="5">
    <name type="scientific">Chlorella variabilis</name>
    <name type="common">Green alga</name>
    <dbReference type="NCBI Taxonomy" id="554065"/>
    <lineage>
        <taxon>Eukaryota</taxon>
        <taxon>Viridiplantae</taxon>
        <taxon>Chlorophyta</taxon>
        <taxon>core chlorophytes</taxon>
        <taxon>Trebouxiophyceae</taxon>
        <taxon>Chlorellales</taxon>
        <taxon>Chlorellaceae</taxon>
        <taxon>Chlorella clade</taxon>
        <taxon>Chlorella</taxon>
    </lineage>
</organism>
<evidence type="ECO:0000256" key="3">
    <source>
        <dbReference type="ARBA" id="ARBA00022927"/>
    </source>
</evidence>
<dbReference type="KEGG" id="cvr:CHLNCDRAFT_140842"/>
<dbReference type="InterPro" id="IPR016123">
    <property type="entry name" value="Mog1/PsbP_a/b/a-sand"/>
</dbReference>
<accession>E1Z6B9</accession>
<dbReference type="OMA" id="IDTVKVW"/>
<evidence type="ECO:0000313" key="4">
    <source>
        <dbReference type="EMBL" id="EFN58622.1"/>
    </source>
</evidence>
<dbReference type="GO" id="GO:0031267">
    <property type="term" value="F:small GTPase binding"/>
    <property type="evidence" value="ECO:0007669"/>
    <property type="project" value="TreeGrafter"/>
</dbReference>
<dbReference type="InterPro" id="IPR007681">
    <property type="entry name" value="Mog1"/>
</dbReference>